<feature type="repeat" description="WD" evidence="3">
    <location>
        <begin position="237"/>
        <end position="270"/>
    </location>
</feature>
<evidence type="ECO:0000256" key="2">
    <source>
        <dbReference type="ARBA" id="ARBA00022737"/>
    </source>
</evidence>
<sequence length="825" mass="93994">MQKRRQRLSYVIKEDYHSHLHRQGINSLLISDDTLFIGSRDSTISQWQITNTKIQPKNKQFTRLKNDKIRVSFDDDLEGKKQLLYDKQVELNLKNIPKTGKSSHLKSFEKHSDWVNDLVLYQKKLVSCSSDRSVLLWDIQTRDVVRLGYHGDYVKRLAQPKEQKWVASGSLDRGIFIWDLQEGRYDDPRILARDENPSGSIYALACNPSGTMIASGAPDRIVKLWDTRSRSEKFSKLQGHSDAIRDLLISEDGKWVLSCSSDKSIKLWSLAMPNHCLETYNYAEDSVWCLHSNSPTFANFWAGTKDGWVYKINTESKYDTDCIAICQENEPILKIAAVEDSFIWTATTSSTVNRYRDVPFFENDEIVIPDECCIRPEIDVDTESIYSKPVSIHSYKEEHGSLTNTAELQDPDEMGVLPCWTEPYDSIEGIPGIKKYLIFNNKRFVLTENSNKQVCLWDIITCEKINDFGKADFDKIANQENSQEWVANWCTIDTKNGDLTVHLDEGRCLDSEIYHQDLNLLVDAANEDQRVNLAKWVLTYLFFNYLKRLFPNNASFTKNAGQSIRENDPNTPSMKVMLATPLALNLPDEPSTSPGTVPSNAVSSTNLISPQGAAGFTREGSLIESNTPSLQLAIPEEPETVPDVSSPLIVQSPEAVSPKKGSQRSPSFIDKFKFLKNRNSSVKSTEETPPSPEPTIQIPINEEFINLDETPPLMLNQNIPIIFSLEQSPSMYVDTFKGKLHDLSVHPNIGEVIPAWVKDWIVNVERRRRENINAGIQELAELIPGQEKNKGRILQRAVQYIHELKQQDSANMEKWSLEKMLYEQT</sequence>
<dbReference type="InterPro" id="IPR019775">
    <property type="entry name" value="WD40_repeat_CS"/>
</dbReference>
<dbReference type="InterPro" id="IPR001680">
    <property type="entry name" value="WD40_rpt"/>
</dbReference>
<dbReference type="Pfam" id="PF00400">
    <property type="entry name" value="WD40"/>
    <property type="match status" value="4"/>
</dbReference>
<feature type="repeat" description="WD" evidence="3">
    <location>
        <begin position="108"/>
        <end position="147"/>
    </location>
</feature>
<dbReference type="SUPFAM" id="SSF50978">
    <property type="entry name" value="WD40 repeat-like"/>
    <property type="match status" value="1"/>
</dbReference>
<keyword evidence="2" id="KW-0677">Repeat</keyword>
<dbReference type="InterPro" id="IPR051246">
    <property type="entry name" value="WDR48"/>
</dbReference>
<dbReference type="Proteomes" id="UP001210925">
    <property type="component" value="Unassembled WGS sequence"/>
</dbReference>
<dbReference type="GO" id="GO:0043130">
    <property type="term" value="F:ubiquitin binding"/>
    <property type="evidence" value="ECO:0007669"/>
    <property type="project" value="TreeGrafter"/>
</dbReference>
<evidence type="ECO:0000256" key="3">
    <source>
        <dbReference type="PROSITE-ProRule" id="PRU00221"/>
    </source>
</evidence>
<dbReference type="InterPro" id="IPR015943">
    <property type="entry name" value="WD40/YVTN_repeat-like_dom_sf"/>
</dbReference>
<dbReference type="AlphaFoldDB" id="A0AAD5UH55"/>
<name>A0AAD5UH55_9FUNG</name>
<dbReference type="InterPro" id="IPR036322">
    <property type="entry name" value="WD40_repeat_dom_sf"/>
</dbReference>
<reference evidence="5" key="1">
    <citation type="submission" date="2020-05" db="EMBL/GenBank/DDBJ databases">
        <title>Phylogenomic resolution of chytrid fungi.</title>
        <authorList>
            <person name="Stajich J.E."/>
            <person name="Amses K."/>
            <person name="Simmons R."/>
            <person name="Seto K."/>
            <person name="Myers J."/>
            <person name="Bonds A."/>
            <person name="Quandt C.A."/>
            <person name="Barry K."/>
            <person name="Liu P."/>
            <person name="Grigoriev I."/>
            <person name="Longcore J.E."/>
            <person name="James T.Y."/>
        </authorList>
    </citation>
    <scope>NUCLEOTIDE SEQUENCE</scope>
    <source>
        <strain evidence="5">PLAUS21</strain>
    </source>
</reference>
<dbReference type="Gene3D" id="2.130.10.10">
    <property type="entry name" value="YVTN repeat-like/Quinoprotein amine dehydrogenase"/>
    <property type="match status" value="2"/>
</dbReference>
<proteinExistence type="predicted"/>
<dbReference type="SUPFAM" id="SSF47459">
    <property type="entry name" value="HLH, helix-loop-helix DNA-binding domain"/>
    <property type="match status" value="1"/>
</dbReference>
<keyword evidence="6" id="KW-1185">Reference proteome</keyword>
<feature type="repeat" description="WD" evidence="3">
    <location>
        <begin position="147"/>
        <end position="188"/>
    </location>
</feature>
<organism evidence="5 6">
    <name type="scientific">Boothiomyces macroporosus</name>
    <dbReference type="NCBI Taxonomy" id="261099"/>
    <lineage>
        <taxon>Eukaryota</taxon>
        <taxon>Fungi</taxon>
        <taxon>Fungi incertae sedis</taxon>
        <taxon>Chytridiomycota</taxon>
        <taxon>Chytridiomycota incertae sedis</taxon>
        <taxon>Chytridiomycetes</taxon>
        <taxon>Rhizophydiales</taxon>
        <taxon>Terramycetaceae</taxon>
        <taxon>Boothiomyces</taxon>
    </lineage>
</organism>
<dbReference type="PROSITE" id="PS50888">
    <property type="entry name" value="BHLH"/>
    <property type="match status" value="1"/>
</dbReference>
<protein>
    <recommendedName>
        <fullName evidence="4">BHLH domain-containing protein</fullName>
    </recommendedName>
</protein>
<gene>
    <name evidence="5" type="ORF">HK103_006663</name>
</gene>
<dbReference type="PANTHER" id="PTHR19862:SF14">
    <property type="entry name" value="WD REPEAT-CONTAINING PROTEIN 48"/>
    <property type="match status" value="1"/>
</dbReference>
<accession>A0AAD5UH55</accession>
<evidence type="ECO:0000256" key="1">
    <source>
        <dbReference type="ARBA" id="ARBA00022574"/>
    </source>
</evidence>
<feature type="domain" description="BHLH" evidence="4">
    <location>
        <begin position="756"/>
        <end position="804"/>
    </location>
</feature>
<dbReference type="EMBL" id="JADGKB010000073">
    <property type="protein sequence ID" value="KAJ3255043.1"/>
    <property type="molecule type" value="Genomic_DNA"/>
</dbReference>
<dbReference type="InterPro" id="IPR036638">
    <property type="entry name" value="HLH_DNA-bd_sf"/>
</dbReference>
<dbReference type="GO" id="GO:0000724">
    <property type="term" value="P:double-strand break repair via homologous recombination"/>
    <property type="evidence" value="ECO:0007669"/>
    <property type="project" value="TreeGrafter"/>
</dbReference>
<comment type="caution">
    <text evidence="5">The sequence shown here is derived from an EMBL/GenBank/DDBJ whole genome shotgun (WGS) entry which is preliminary data.</text>
</comment>
<dbReference type="PANTHER" id="PTHR19862">
    <property type="entry name" value="WD REPEAT-CONTAINING PROTEIN 48"/>
    <property type="match status" value="1"/>
</dbReference>
<dbReference type="SMART" id="SM00320">
    <property type="entry name" value="WD40"/>
    <property type="match status" value="6"/>
</dbReference>
<dbReference type="PROSITE" id="PS00678">
    <property type="entry name" value="WD_REPEATS_1"/>
    <property type="match status" value="3"/>
</dbReference>
<dbReference type="SMART" id="SM00353">
    <property type="entry name" value="HLH"/>
    <property type="match status" value="1"/>
</dbReference>
<dbReference type="PROSITE" id="PS50082">
    <property type="entry name" value="WD_REPEATS_2"/>
    <property type="match status" value="4"/>
</dbReference>
<feature type="repeat" description="WD" evidence="3">
    <location>
        <begin position="194"/>
        <end position="235"/>
    </location>
</feature>
<dbReference type="InterPro" id="IPR020472">
    <property type="entry name" value="WD40_PAC1"/>
</dbReference>
<evidence type="ECO:0000313" key="6">
    <source>
        <dbReference type="Proteomes" id="UP001210925"/>
    </source>
</evidence>
<dbReference type="Gene3D" id="4.10.280.10">
    <property type="entry name" value="Helix-loop-helix DNA-binding domain"/>
    <property type="match status" value="1"/>
</dbReference>
<dbReference type="PRINTS" id="PR00320">
    <property type="entry name" value="GPROTEINBRPT"/>
</dbReference>
<dbReference type="GO" id="GO:0046983">
    <property type="term" value="F:protein dimerization activity"/>
    <property type="evidence" value="ECO:0007669"/>
    <property type="project" value="InterPro"/>
</dbReference>
<dbReference type="Pfam" id="PF00010">
    <property type="entry name" value="HLH"/>
    <property type="match status" value="1"/>
</dbReference>
<evidence type="ECO:0000259" key="4">
    <source>
        <dbReference type="PROSITE" id="PS50888"/>
    </source>
</evidence>
<keyword evidence="1 3" id="KW-0853">WD repeat</keyword>
<dbReference type="InterPro" id="IPR011598">
    <property type="entry name" value="bHLH_dom"/>
</dbReference>
<evidence type="ECO:0000313" key="5">
    <source>
        <dbReference type="EMBL" id="KAJ3255043.1"/>
    </source>
</evidence>
<dbReference type="PROSITE" id="PS50294">
    <property type="entry name" value="WD_REPEATS_REGION"/>
    <property type="match status" value="2"/>
</dbReference>